<evidence type="ECO:0000313" key="1">
    <source>
        <dbReference type="EMBL" id="OAK54033.1"/>
    </source>
</evidence>
<protein>
    <recommendedName>
        <fullName evidence="3">Methyltransferase domain-containing protein</fullName>
    </recommendedName>
</protein>
<evidence type="ECO:0000313" key="2">
    <source>
        <dbReference type="Proteomes" id="UP000077519"/>
    </source>
</evidence>
<gene>
    <name evidence="1" type="ORF">A3K89_21255</name>
</gene>
<dbReference type="RefSeq" id="WP_068426375.1">
    <property type="nucleotide sequence ID" value="NZ_LVHI01000013.1"/>
</dbReference>
<dbReference type="InterPro" id="IPR029063">
    <property type="entry name" value="SAM-dependent_MTases_sf"/>
</dbReference>
<dbReference type="Gene3D" id="3.40.50.150">
    <property type="entry name" value="Vaccinia Virus protein VP39"/>
    <property type="match status" value="1"/>
</dbReference>
<dbReference type="AlphaFoldDB" id="A0A177YEU2"/>
<proteinExistence type="predicted"/>
<dbReference type="GO" id="GO:0008168">
    <property type="term" value="F:methyltransferase activity"/>
    <property type="evidence" value="ECO:0007669"/>
    <property type="project" value="InterPro"/>
</dbReference>
<dbReference type="Pfam" id="PF13489">
    <property type="entry name" value="Methyltransf_23"/>
    <property type="match status" value="1"/>
</dbReference>
<organism evidence="1 2">
    <name type="scientific">Rhodococcoides kyotonense</name>
    <dbReference type="NCBI Taxonomy" id="398843"/>
    <lineage>
        <taxon>Bacteria</taxon>
        <taxon>Bacillati</taxon>
        <taxon>Actinomycetota</taxon>
        <taxon>Actinomycetes</taxon>
        <taxon>Mycobacteriales</taxon>
        <taxon>Nocardiaceae</taxon>
        <taxon>Rhodococcoides</taxon>
    </lineage>
</organism>
<reference evidence="1 2" key="1">
    <citation type="submission" date="2016-03" db="EMBL/GenBank/DDBJ databases">
        <title>Genome sequence of Rhodococcus kyotonensis KB10.</title>
        <authorList>
            <person name="Jeong H."/>
            <person name="Hong C.E."/>
            <person name="Jo S.H."/>
            <person name="Park J.M."/>
        </authorList>
    </citation>
    <scope>NUCLEOTIDE SEQUENCE [LARGE SCALE GENOMIC DNA]</scope>
    <source>
        <strain evidence="1 2">KB10</strain>
    </source>
</reference>
<dbReference type="InterPro" id="IPR016584">
    <property type="entry name" value="MeTrfase_VrtF"/>
</dbReference>
<comment type="caution">
    <text evidence="1">The sequence shown here is derived from an EMBL/GenBank/DDBJ whole genome shotgun (WGS) entry which is preliminary data.</text>
</comment>
<dbReference type="SUPFAM" id="SSF53335">
    <property type="entry name" value="S-adenosyl-L-methionine-dependent methyltransferases"/>
    <property type="match status" value="1"/>
</dbReference>
<evidence type="ECO:0008006" key="3">
    <source>
        <dbReference type="Google" id="ProtNLM"/>
    </source>
</evidence>
<dbReference type="CDD" id="cd02440">
    <property type="entry name" value="AdoMet_MTases"/>
    <property type="match status" value="1"/>
</dbReference>
<dbReference type="EMBL" id="LVHI01000013">
    <property type="protein sequence ID" value="OAK54033.1"/>
    <property type="molecule type" value="Genomic_DNA"/>
</dbReference>
<keyword evidence="2" id="KW-1185">Reference proteome</keyword>
<name>A0A177YEU2_9NOCA</name>
<accession>A0A177YEU2</accession>
<dbReference type="PIRSF" id="PIRSF011491">
    <property type="entry name" value="Mtase_YbcY_prd"/>
    <property type="match status" value="1"/>
</dbReference>
<dbReference type="Proteomes" id="UP000077519">
    <property type="component" value="Unassembled WGS sequence"/>
</dbReference>
<sequence>MTSDTTQAGAAPYSSNLFLNVYDLWVMRLSNSYAWRCNRQNFLDLYNGRIGHRHLEVGPGSGWLLANADLPAEVDLTLSDLSPNSLKHTASRLQIPTTLIEQDVLEPFAENVEAFDSISLNYVLHCLPGDWSTKAAAFDNLAEKLKPGGVLFGSTVIGVDQRYTLFGKALMTAYNKIGAFGNWHDDLPGLEKALNSRFEQVKVDMIGNVALFVAENPRATPRI</sequence>